<dbReference type="HOGENOM" id="CLU_714077_0_0_1"/>
<dbReference type="OrthoDB" id="5959761at2759"/>
<dbReference type="GO" id="GO:0016787">
    <property type="term" value="F:hydrolase activity"/>
    <property type="evidence" value="ECO:0007669"/>
    <property type="project" value="UniProtKB-KW"/>
</dbReference>
<evidence type="ECO:0000259" key="2">
    <source>
        <dbReference type="Pfam" id="PF11790"/>
    </source>
</evidence>
<dbReference type="PANTHER" id="PTHR34154">
    <property type="entry name" value="ALKALI-SENSITIVE LINKAGE PROTEIN 1"/>
    <property type="match status" value="1"/>
</dbReference>
<feature type="region of interest" description="Disordered" evidence="1">
    <location>
        <begin position="21"/>
        <end position="41"/>
    </location>
</feature>
<dbReference type="GO" id="GO:0071966">
    <property type="term" value="P:fungal-type cell wall polysaccharide metabolic process"/>
    <property type="evidence" value="ECO:0007669"/>
    <property type="project" value="TreeGrafter"/>
</dbReference>
<accession>A0A0A1T118</accession>
<dbReference type="PANTHER" id="PTHR34154:SF14">
    <property type="entry name" value="ASL1-LIKE GLYCOSYL HYDROLASE CATALYTIC DOMAIN-CONTAINING PROTEIN"/>
    <property type="match status" value="1"/>
</dbReference>
<name>A0A0A1T118_9HYPO</name>
<dbReference type="STRING" id="1531966.A0A0A1T118"/>
<dbReference type="Pfam" id="PF11790">
    <property type="entry name" value="Glyco_hydro_cc"/>
    <property type="match status" value="1"/>
</dbReference>
<dbReference type="EMBL" id="CDHN01000002">
    <property type="protein sequence ID" value="CEJ87311.1"/>
    <property type="molecule type" value="Genomic_DNA"/>
</dbReference>
<dbReference type="GO" id="GO:0009277">
    <property type="term" value="C:fungal-type cell wall"/>
    <property type="evidence" value="ECO:0007669"/>
    <property type="project" value="TreeGrafter"/>
</dbReference>
<dbReference type="AlphaFoldDB" id="A0A0A1T118"/>
<dbReference type="SUPFAM" id="SSF51445">
    <property type="entry name" value="(Trans)glycosidases"/>
    <property type="match status" value="1"/>
</dbReference>
<gene>
    <name evidence="3" type="ORF">VHEMI04374</name>
</gene>
<dbReference type="Gene3D" id="3.20.20.80">
    <property type="entry name" value="Glycosidases"/>
    <property type="match status" value="1"/>
</dbReference>
<protein>
    <submittedName>
        <fullName evidence="3">Putative Glycoside hydrolase family 75 protein</fullName>
    </submittedName>
</protein>
<evidence type="ECO:0000313" key="3">
    <source>
        <dbReference type="EMBL" id="CEJ87311.1"/>
    </source>
</evidence>
<feature type="domain" description="Asl1-like glycosyl hydrolase catalytic" evidence="2">
    <location>
        <begin position="47"/>
        <end position="268"/>
    </location>
</feature>
<dbReference type="InterPro" id="IPR024655">
    <property type="entry name" value="Asl1_glyco_hydro_catalytic"/>
</dbReference>
<reference evidence="3 4" key="1">
    <citation type="journal article" date="2015" name="Genome Announc.">
        <title>Draft Genome Sequence and Gene Annotation of the Entomopathogenic Fungus Verticillium hemipterigenum.</title>
        <authorList>
            <person name="Horn F."/>
            <person name="Habel A."/>
            <person name="Scharf D.H."/>
            <person name="Dworschak J."/>
            <person name="Brakhage A.A."/>
            <person name="Guthke R."/>
            <person name="Hertweck C."/>
            <person name="Linde J."/>
        </authorList>
    </citation>
    <scope>NUCLEOTIDE SEQUENCE [LARGE SCALE GENOMIC DNA]</scope>
</reference>
<dbReference type="InterPro" id="IPR053183">
    <property type="entry name" value="ASL1"/>
</dbReference>
<evidence type="ECO:0000256" key="1">
    <source>
        <dbReference type="SAM" id="MobiDB-lite"/>
    </source>
</evidence>
<dbReference type="Proteomes" id="UP000039046">
    <property type="component" value="Unassembled WGS sequence"/>
</dbReference>
<dbReference type="InterPro" id="IPR017853">
    <property type="entry name" value="GH"/>
</dbReference>
<proteinExistence type="predicted"/>
<evidence type="ECO:0000313" key="4">
    <source>
        <dbReference type="Proteomes" id="UP000039046"/>
    </source>
</evidence>
<keyword evidence="4" id="KW-1185">Reference proteome</keyword>
<keyword evidence="3" id="KW-0378">Hydrolase</keyword>
<organism evidence="3 4">
    <name type="scientific">[Torrubiella] hemipterigena</name>
    <dbReference type="NCBI Taxonomy" id="1531966"/>
    <lineage>
        <taxon>Eukaryota</taxon>
        <taxon>Fungi</taxon>
        <taxon>Dikarya</taxon>
        <taxon>Ascomycota</taxon>
        <taxon>Pezizomycotina</taxon>
        <taxon>Sordariomycetes</taxon>
        <taxon>Hypocreomycetidae</taxon>
        <taxon>Hypocreales</taxon>
        <taxon>Clavicipitaceae</taxon>
        <taxon>Clavicipitaceae incertae sedis</taxon>
        <taxon>'Torrubiella' clade</taxon>
    </lineage>
</organism>
<sequence>MSISWKHSTIAVVAPTLTVASPTPEARSTVPTPGNGLKAGSAGGRIIPFMKDHLGWWYDWNPRPSGHDEVYGVSMLWGSGNNGDEDWKRFNEFSHMADVPKYLLGFNEPDCDGRDTSAKMNVDQGVRLWNQYIAPKGQQGALLGSPSMCMQKDEWWLKQFSEKNLNRQWDFTAIHVYKADMDGVRQDIDHYWNTYGKPILITEMACVHDNGQFTACWDQNQINQWIYDVVDLLEADDRIMGYAYTDGGGLGLTSPMDGDNLSASGQAYLSAISRYSKPQCSANKDCPAGSTCTNGRCTTSGGSKPPPPPTSCSWEGHCEGASCGSDNDCSDNLICSNGRCAKPGSSAPPPPSPVPCSWEGHCEGVYCANENDCSDNLECRANKCTRP</sequence>